<feature type="region of interest" description="Disordered" evidence="1">
    <location>
        <begin position="1"/>
        <end position="38"/>
    </location>
</feature>
<reference evidence="2" key="1">
    <citation type="submission" date="2023-03" db="EMBL/GenBank/DDBJ databases">
        <title>Complete genome of Cladonia borealis.</title>
        <authorList>
            <person name="Park H."/>
        </authorList>
    </citation>
    <scope>NUCLEOTIDE SEQUENCE</scope>
    <source>
        <strain evidence="2">ANT050790</strain>
    </source>
</reference>
<evidence type="ECO:0000313" key="2">
    <source>
        <dbReference type="EMBL" id="KAK0515186.1"/>
    </source>
</evidence>
<organism evidence="2 3">
    <name type="scientific">Cladonia borealis</name>
    <dbReference type="NCBI Taxonomy" id="184061"/>
    <lineage>
        <taxon>Eukaryota</taxon>
        <taxon>Fungi</taxon>
        <taxon>Dikarya</taxon>
        <taxon>Ascomycota</taxon>
        <taxon>Pezizomycotina</taxon>
        <taxon>Lecanoromycetes</taxon>
        <taxon>OSLEUM clade</taxon>
        <taxon>Lecanoromycetidae</taxon>
        <taxon>Lecanorales</taxon>
        <taxon>Lecanorineae</taxon>
        <taxon>Cladoniaceae</taxon>
        <taxon>Cladonia</taxon>
    </lineage>
</organism>
<dbReference type="AlphaFoldDB" id="A0AA39UD62"/>
<gene>
    <name evidence="2" type="ORF">JMJ35_002565</name>
</gene>
<dbReference type="EMBL" id="JAFEKC020000004">
    <property type="protein sequence ID" value="KAK0515186.1"/>
    <property type="molecule type" value="Genomic_DNA"/>
</dbReference>
<name>A0AA39UD62_9LECA</name>
<dbReference type="Proteomes" id="UP001166286">
    <property type="component" value="Unassembled WGS sequence"/>
</dbReference>
<keyword evidence="3" id="KW-1185">Reference proteome</keyword>
<feature type="compositionally biased region" description="Basic and acidic residues" evidence="1">
    <location>
        <begin position="18"/>
        <end position="38"/>
    </location>
</feature>
<protein>
    <submittedName>
        <fullName evidence="2">Uncharacterized protein</fullName>
    </submittedName>
</protein>
<evidence type="ECO:0000256" key="1">
    <source>
        <dbReference type="SAM" id="MobiDB-lite"/>
    </source>
</evidence>
<evidence type="ECO:0000313" key="3">
    <source>
        <dbReference type="Proteomes" id="UP001166286"/>
    </source>
</evidence>
<comment type="caution">
    <text evidence="2">The sequence shown here is derived from an EMBL/GenBank/DDBJ whole genome shotgun (WGS) entry which is preliminary data.</text>
</comment>
<sequence>MSSGWVGPGARSSPQNKFENDNYRATKHRLEAEEKEKRDIENVRRVSMGEKPLKDSLWTKIKKVLKRSMM</sequence>
<accession>A0AA39UD62</accession>
<proteinExistence type="predicted"/>